<evidence type="ECO:0000313" key="2">
    <source>
        <dbReference type="EMBL" id="KAK0722201.1"/>
    </source>
</evidence>
<feature type="region of interest" description="Disordered" evidence="1">
    <location>
        <begin position="25"/>
        <end position="64"/>
    </location>
</feature>
<dbReference type="AlphaFoldDB" id="A0AA40AUI8"/>
<feature type="compositionally biased region" description="Basic and acidic residues" evidence="1">
    <location>
        <begin position="39"/>
        <end position="49"/>
    </location>
</feature>
<protein>
    <submittedName>
        <fullName evidence="2">Uncharacterized protein</fullName>
    </submittedName>
</protein>
<dbReference type="GeneID" id="85317048"/>
<dbReference type="RefSeq" id="XP_060298125.1">
    <property type="nucleotide sequence ID" value="XM_060433778.1"/>
</dbReference>
<accession>A0AA40AUI8</accession>
<reference evidence="2" key="1">
    <citation type="submission" date="2023-06" db="EMBL/GenBank/DDBJ databases">
        <title>Genome-scale phylogeny and comparative genomics of the fungal order Sordariales.</title>
        <authorList>
            <consortium name="Lawrence Berkeley National Laboratory"/>
            <person name="Hensen N."/>
            <person name="Bonometti L."/>
            <person name="Westerberg I."/>
            <person name="Brannstrom I.O."/>
            <person name="Guillou S."/>
            <person name="Cros-Aarteil S."/>
            <person name="Calhoun S."/>
            <person name="Haridas S."/>
            <person name="Kuo A."/>
            <person name="Mondo S."/>
            <person name="Pangilinan J."/>
            <person name="Riley R."/>
            <person name="LaButti K."/>
            <person name="Andreopoulos B."/>
            <person name="Lipzen A."/>
            <person name="Chen C."/>
            <person name="Yanf M."/>
            <person name="Daum C."/>
            <person name="Ng V."/>
            <person name="Clum A."/>
            <person name="Steindorff A."/>
            <person name="Ohm R."/>
            <person name="Martin F."/>
            <person name="Silar P."/>
            <person name="Natvig D."/>
            <person name="Lalanne C."/>
            <person name="Gautier V."/>
            <person name="Ament-velasquez S.L."/>
            <person name="Kruys A."/>
            <person name="Hutchinson M.I."/>
            <person name="Powell A.J."/>
            <person name="Barry K."/>
            <person name="Miller A.N."/>
            <person name="Grigoriev I.V."/>
            <person name="Debuchy R."/>
            <person name="Gladieux P."/>
            <person name="Thoren M.H."/>
            <person name="Johannesson H."/>
        </authorList>
    </citation>
    <scope>NUCLEOTIDE SEQUENCE</scope>
    <source>
        <strain evidence="2">SMH2392-1A</strain>
    </source>
</reference>
<gene>
    <name evidence="2" type="ORF">B0T26DRAFT_207448</name>
</gene>
<evidence type="ECO:0000313" key="3">
    <source>
        <dbReference type="Proteomes" id="UP001172101"/>
    </source>
</evidence>
<organism evidence="2 3">
    <name type="scientific">Lasiosphaeria miniovina</name>
    <dbReference type="NCBI Taxonomy" id="1954250"/>
    <lineage>
        <taxon>Eukaryota</taxon>
        <taxon>Fungi</taxon>
        <taxon>Dikarya</taxon>
        <taxon>Ascomycota</taxon>
        <taxon>Pezizomycotina</taxon>
        <taxon>Sordariomycetes</taxon>
        <taxon>Sordariomycetidae</taxon>
        <taxon>Sordariales</taxon>
        <taxon>Lasiosphaeriaceae</taxon>
        <taxon>Lasiosphaeria</taxon>
    </lineage>
</organism>
<keyword evidence="3" id="KW-1185">Reference proteome</keyword>
<dbReference type="Proteomes" id="UP001172101">
    <property type="component" value="Unassembled WGS sequence"/>
</dbReference>
<name>A0AA40AUI8_9PEZI</name>
<proteinExistence type="predicted"/>
<evidence type="ECO:0000256" key="1">
    <source>
        <dbReference type="SAM" id="MobiDB-lite"/>
    </source>
</evidence>
<sequence>METEQQELRRSCEDLRLTLSDKKKRVLLDQTSNNAPDVGRARPATETESRPYSSLYSEQSQGPLRITPASNRDAVPNYFLTAPNFPAAPSFPRVQSGPKALIGWDKPAPTQQISSPPLNAVSPRNVGVSAFSSGPGSNIGTRIPISSSARFSGTTANANMGEARAVHIPGDMGGSRIPSGRGGYAYLPERAF</sequence>
<dbReference type="EMBL" id="JAUIRO010000003">
    <property type="protein sequence ID" value="KAK0722201.1"/>
    <property type="molecule type" value="Genomic_DNA"/>
</dbReference>
<comment type="caution">
    <text evidence="2">The sequence shown here is derived from an EMBL/GenBank/DDBJ whole genome shotgun (WGS) entry which is preliminary data.</text>
</comment>
<feature type="compositionally biased region" description="Polar residues" evidence="1">
    <location>
        <begin position="50"/>
        <end position="62"/>
    </location>
</feature>